<evidence type="ECO:0000313" key="6">
    <source>
        <dbReference type="EMBL" id="CEM27488.1"/>
    </source>
</evidence>
<keyword evidence="1" id="KW-0808">Transferase</keyword>
<organism evidence="6 7">
    <name type="scientific">Vitrella brassicaformis (strain CCMP3155)</name>
    <dbReference type="NCBI Taxonomy" id="1169540"/>
    <lineage>
        <taxon>Eukaryota</taxon>
        <taxon>Sar</taxon>
        <taxon>Alveolata</taxon>
        <taxon>Colpodellida</taxon>
        <taxon>Vitrellaceae</taxon>
        <taxon>Vitrella</taxon>
    </lineage>
</organism>
<feature type="compositionally biased region" description="Low complexity" evidence="4">
    <location>
        <begin position="183"/>
        <end position="192"/>
    </location>
</feature>
<feature type="domain" description="Galactose-1-phosphate uridyl transferase N-terminal" evidence="5">
    <location>
        <begin position="245"/>
        <end position="349"/>
    </location>
</feature>
<evidence type="ECO:0000256" key="2">
    <source>
        <dbReference type="ARBA" id="ARBA00022695"/>
    </source>
</evidence>
<dbReference type="Proteomes" id="UP000041254">
    <property type="component" value="Unassembled WGS sequence"/>
</dbReference>
<dbReference type="InterPro" id="IPR053177">
    <property type="entry name" value="ADP-glucose_phosphorylase"/>
</dbReference>
<feature type="compositionally biased region" description="Pro residues" evidence="4">
    <location>
        <begin position="22"/>
        <end position="33"/>
    </location>
</feature>
<accession>A0A0G4GDK4</accession>
<dbReference type="InParanoid" id="A0A0G4GDK4"/>
<keyword evidence="7" id="KW-1185">Reference proteome</keyword>
<dbReference type="OrthoDB" id="418412at2759"/>
<dbReference type="PANTHER" id="PTHR42763:SF2">
    <property type="entry name" value="ADP-GLUCOSE PHOSPHORYLASE"/>
    <property type="match status" value="1"/>
</dbReference>
<dbReference type="Gene3D" id="3.30.428.10">
    <property type="entry name" value="HIT-like"/>
    <property type="match status" value="2"/>
</dbReference>
<dbReference type="SUPFAM" id="SSF54197">
    <property type="entry name" value="HIT-like"/>
    <property type="match status" value="2"/>
</dbReference>
<sequence>MQSSPSRSWTLSRRSCSLFRPPHVPPPSSPLPQRPQQSLTMTANTRPSRVPMPHGLNGSSTTGHSPLPAGMRRAPDGNNTDVWSQSSFPDVPETDGEPRKEEDGADDWGYPDYCHVPKRGRNLSLAELAGPGIIWRDCPPAESESFIRQCIATGTWSMYSPAVGNKPFTYKQHNNKAREGPTSSPDSDPPSSLTEDRPRHAADCPFCPGNEASCPPVLYEVPNPAASGVVHTGDDEHKSDWLLRVVPNKFPYLSRDRRYVECGFFGLHPQVTGAGIQEVVVSHPHHNTCPALMRPSEVLSILETLQLRGQVAAEDSRVRYVALFENHGLISGGSLEHPHFQVVGLPVIPSVTLQRLDWARRFHDEQGSCVFCRVLQDELKDLEGDGTRVVFQNDSFVAFVPYAASRAYQMWIVPRRHSHSFLDATSEELHDLSEALHNCLYMLYHALGDPDYNVIVRTTPVKKNSTQWMHNHSRQRSRLKAGGISLEADWERSYHWHLDIVPHTSTWGGVACFDMVVHKQLPETMAAALISCPPPPHKTAPCEHQHRTAHQQAQTTARAIQEAVGTHINQGRARYGAGFVFTTGASSAAQVG</sequence>
<dbReference type="STRING" id="1169540.A0A0G4GDK4"/>
<evidence type="ECO:0000256" key="1">
    <source>
        <dbReference type="ARBA" id="ARBA00022679"/>
    </source>
</evidence>
<dbReference type="AlphaFoldDB" id="A0A0G4GDK4"/>
<evidence type="ECO:0000256" key="3">
    <source>
        <dbReference type="ARBA" id="ARBA00023277"/>
    </source>
</evidence>
<proteinExistence type="predicted"/>
<reference evidence="6 7" key="1">
    <citation type="submission" date="2014-11" db="EMBL/GenBank/DDBJ databases">
        <authorList>
            <person name="Zhu J."/>
            <person name="Qi W."/>
            <person name="Song R."/>
        </authorList>
    </citation>
    <scope>NUCLEOTIDE SEQUENCE [LARGE SCALE GENOMIC DNA]</scope>
</reference>
<feature type="region of interest" description="Disordered" evidence="4">
    <location>
        <begin position="169"/>
        <end position="200"/>
    </location>
</feature>
<dbReference type="PANTHER" id="PTHR42763">
    <property type="entry name" value="ADP-GLUCOSE PHOSPHORYLASE"/>
    <property type="match status" value="1"/>
</dbReference>
<evidence type="ECO:0000259" key="5">
    <source>
        <dbReference type="Pfam" id="PF01087"/>
    </source>
</evidence>
<keyword evidence="2" id="KW-0548">Nucleotidyltransferase</keyword>
<gene>
    <name evidence="6" type="ORF">Vbra_17478</name>
</gene>
<dbReference type="GO" id="GO:0006012">
    <property type="term" value="P:galactose metabolic process"/>
    <property type="evidence" value="ECO:0007669"/>
    <property type="project" value="InterPro"/>
</dbReference>
<dbReference type="GO" id="GO:0008108">
    <property type="term" value="F:UDP-glucose:hexose-1-phosphate uridylyltransferase activity"/>
    <property type="evidence" value="ECO:0007669"/>
    <property type="project" value="InterPro"/>
</dbReference>
<dbReference type="InterPro" id="IPR005849">
    <property type="entry name" value="GalP_Utransf_N"/>
</dbReference>
<evidence type="ECO:0000313" key="7">
    <source>
        <dbReference type="Proteomes" id="UP000041254"/>
    </source>
</evidence>
<dbReference type="Pfam" id="PF01087">
    <property type="entry name" value="GalP_UDP_transf"/>
    <property type="match status" value="1"/>
</dbReference>
<dbReference type="InterPro" id="IPR036265">
    <property type="entry name" value="HIT-like_sf"/>
</dbReference>
<dbReference type="OMA" id="CTREHDE"/>
<name>A0A0G4GDK4_VITBC</name>
<evidence type="ECO:0000256" key="4">
    <source>
        <dbReference type="SAM" id="MobiDB-lite"/>
    </source>
</evidence>
<feature type="compositionally biased region" description="Polar residues" evidence="4">
    <location>
        <begin position="77"/>
        <end position="88"/>
    </location>
</feature>
<keyword evidence="3" id="KW-0119">Carbohydrate metabolism</keyword>
<feature type="compositionally biased region" description="Polar residues" evidence="4">
    <location>
        <begin position="1"/>
        <end position="15"/>
    </location>
</feature>
<feature type="region of interest" description="Disordered" evidence="4">
    <location>
        <begin position="1"/>
        <end position="108"/>
    </location>
</feature>
<dbReference type="EMBL" id="CDMY01000635">
    <property type="protein sequence ID" value="CEM27488.1"/>
    <property type="molecule type" value="Genomic_DNA"/>
</dbReference>
<dbReference type="VEuPathDB" id="CryptoDB:Vbra_17478"/>
<protein>
    <recommendedName>
        <fullName evidence="5">Galactose-1-phosphate uridyl transferase N-terminal domain-containing protein</fullName>
    </recommendedName>
</protein>